<proteinExistence type="predicted"/>
<keyword evidence="3" id="KW-1185">Reference proteome</keyword>
<accession>D7MIM5</accession>
<sequence length="85" mass="9881">MAESKVVVPRVCAKNDHRVEWTLVKKDEVVAAKKKSVETRKLIFKRAEQYAREYAEKDLNLDSSCNFVKPSPTMEILKSFHPRCK</sequence>
<reference evidence="3" key="1">
    <citation type="journal article" date="2011" name="Nat. Genet.">
        <title>The Arabidopsis lyrata genome sequence and the basis of rapid genome size change.</title>
        <authorList>
            <person name="Hu T.T."/>
            <person name="Pattyn P."/>
            <person name="Bakker E.G."/>
            <person name="Cao J."/>
            <person name="Cheng J.-F."/>
            <person name="Clark R.M."/>
            <person name="Fahlgren N."/>
            <person name="Fawcett J.A."/>
            <person name="Grimwood J."/>
            <person name="Gundlach H."/>
            <person name="Haberer G."/>
            <person name="Hollister J.D."/>
            <person name="Ossowski S."/>
            <person name="Ottilar R.P."/>
            <person name="Salamov A.A."/>
            <person name="Schneeberger K."/>
            <person name="Spannagl M."/>
            <person name="Wang X."/>
            <person name="Yang L."/>
            <person name="Nasrallah M.E."/>
            <person name="Bergelson J."/>
            <person name="Carrington J.C."/>
            <person name="Gaut B.S."/>
            <person name="Schmutz J."/>
            <person name="Mayer K.F.X."/>
            <person name="Van de Peer Y."/>
            <person name="Grigoriev I.V."/>
            <person name="Nordborg M."/>
            <person name="Weigel D."/>
            <person name="Guo Y.-L."/>
        </authorList>
    </citation>
    <scope>NUCLEOTIDE SEQUENCE [LARGE SCALE GENOMIC DNA]</scope>
    <source>
        <strain evidence="3">cv. MN47</strain>
    </source>
</reference>
<evidence type="ECO:0000313" key="3">
    <source>
        <dbReference type="Proteomes" id="UP000008694"/>
    </source>
</evidence>
<feature type="non-terminal residue" evidence="2">
    <location>
        <position position="85"/>
    </location>
</feature>
<protein>
    <submittedName>
        <fullName evidence="2">Predicted protein</fullName>
    </submittedName>
</protein>
<evidence type="ECO:0000259" key="1">
    <source>
        <dbReference type="Pfam" id="PF08079"/>
    </source>
</evidence>
<dbReference type="Gramene" id="Al_scaffold_0007_3425">
    <property type="protein sequence ID" value="Al_scaffold_0007_3425"/>
    <property type="gene ID" value="Al_scaffold_0007_3425"/>
</dbReference>
<feature type="domain" description="Large ribosomal subunit protein uL30 N-terminal eukaryotes" evidence="1">
    <location>
        <begin position="14"/>
        <end position="58"/>
    </location>
</feature>
<gene>
    <name evidence="2" type="ORF">ARALYDRAFT_659370</name>
</gene>
<organism evidence="3">
    <name type="scientific">Arabidopsis lyrata subsp. lyrata</name>
    <name type="common">Lyre-leaved rock-cress</name>
    <dbReference type="NCBI Taxonomy" id="81972"/>
    <lineage>
        <taxon>Eukaryota</taxon>
        <taxon>Viridiplantae</taxon>
        <taxon>Streptophyta</taxon>
        <taxon>Embryophyta</taxon>
        <taxon>Tracheophyta</taxon>
        <taxon>Spermatophyta</taxon>
        <taxon>Magnoliopsida</taxon>
        <taxon>eudicotyledons</taxon>
        <taxon>Gunneridae</taxon>
        <taxon>Pentapetalae</taxon>
        <taxon>rosids</taxon>
        <taxon>malvids</taxon>
        <taxon>Brassicales</taxon>
        <taxon>Brassicaceae</taxon>
        <taxon>Camelineae</taxon>
        <taxon>Arabidopsis</taxon>
    </lineage>
</organism>
<dbReference type="Pfam" id="PF08079">
    <property type="entry name" value="Ribosomal_L30_N"/>
    <property type="match status" value="1"/>
</dbReference>
<name>D7MIM5_ARALL</name>
<dbReference type="InterPro" id="IPR012988">
    <property type="entry name" value="Ribosomal_uL30_N_euk"/>
</dbReference>
<evidence type="ECO:0000313" key="2">
    <source>
        <dbReference type="EMBL" id="EFH44819.1"/>
    </source>
</evidence>
<dbReference type="AlphaFoldDB" id="D7MIM5"/>
<dbReference type="Proteomes" id="UP000008694">
    <property type="component" value="Unassembled WGS sequence"/>
</dbReference>
<dbReference type="HOGENOM" id="CLU_2708190_0_0_1"/>
<dbReference type="EMBL" id="GL348719">
    <property type="protein sequence ID" value="EFH44819.1"/>
    <property type="molecule type" value="Genomic_DNA"/>
</dbReference>
<dbReference type="STRING" id="81972.D7MIM5"/>
<dbReference type="eggNOG" id="KOG3184">
    <property type="taxonomic scope" value="Eukaryota"/>
</dbReference>